<evidence type="ECO:0000313" key="13">
    <source>
        <dbReference type="EMBL" id="SFE95945.1"/>
    </source>
</evidence>
<keyword evidence="7" id="KW-0175">Coiled coil</keyword>
<feature type="domain" description="PAS" evidence="10">
    <location>
        <begin position="1116"/>
        <end position="1186"/>
    </location>
</feature>
<dbReference type="PANTHER" id="PTHR24422">
    <property type="entry name" value="CHEMOTAXIS PROTEIN METHYLTRANSFERASE"/>
    <property type="match status" value="1"/>
</dbReference>
<evidence type="ECO:0000256" key="5">
    <source>
        <dbReference type="ARBA" id="ARBA00022691"/>
    </source>
</evidence>
<dbReference type="Gene3D" id="2.10.70.100">
    <property type="match status" value="1"/>
</dbReference>
<dbReference type="Gene3D" id="1.10.287.130">
    <property type="match status" value="1"/>
</dbReference>
<dbReference type="SMART" id="SM00388">
    <property type="entry name" value="HisKA"/>
    <property type="match status" value="1"/>
</dbReference>
<evidence type="ECO:0000256" key="6">
    <source>
        <dbReference type="PROSITE-ProRule" id="PRU00169"/>
    </source>
</evidence>
<accession>A0A1I2ESZ2</accession>
<dbReference type="InterPro" id="IPR000700">
    <property type="entry name" value="PAS-assoc_C"/>
</dbReference>
<dbReference type="SUPFAM" id="SSF53335">
    <property type="entry name" value="S-adenosyl-L-methionine-dependent methyltransferases"/>
    <property type="match status" value="1"/>
</dbReference>
<dbReference type="Pfam" id="PF01339">
    <property type="entry name" value="CheB_methylest"/>
    <property type="match status" value="1"/>
</dbReference>
<dbReference type="GO" id="GO:0032259">
    <property type="term" value="P:methylation"/>
    <property type="evidence" value="ECO:0007669"/>
    <property type="project" value="UniProtKB-KW"/>
</dbReference>
<sequence length="1746" mass="200378">MPNSTNEIPLIIFCSLADQKNVAQKLALQISATLKASYLFMACSDGPSSSEQQLPSIRRLTVSEIKDKQTPVANAFYDAPSNQVVHFKSGQFRITATERNKSYQSIINRSLHHLAEAYPAPVIVIVLSGRQMPRLTGFRQIKKSKGLILVTQSGSTYRNDLIDQLLKYQLARLVIPTNKLSDVISEHLRQQNTTTPITRINLEEFEQFAQPIFKILRKHSKYDFSKYKANTIVRRLERRLSSLKIKNLEAYLNRLTNDKHEAFTLYNELLISVTSLFRDSQFFNELEDLALPKIFSAPKENTVRIWVPACATGEEAYSLAILTEEYRSKHALTCTIKLFASDIDLGAINKAREGIYPPSIETQIKQEWLAKYFTKADEAYKVKSFLRERIIFAKQNVLSDPPYSSIDLISCRNLLIYFSAELQEQVLTLFHYALNPQGILFLGNSENLGNSSRLYSVVSRKAKIFRKKHTIQPTRRYWNFNQASFLEKEKTMQNKKNPPTKFGKITRKLASTYFLPPSVLINSHHDILFFQGKTNNYLEQPSGEPTINLLQSVKKGLNLPLAHAIRKAEKTHHQVVKRNIKLEHSGSHEFVDIIITPVADRQLSEELWLVTFAASSYKETQTTPVLENQKYGQLEELKRELQETQEYLQTTIDELERTNNELKVANEEEQSINEELQSANEELETSKEELQAINEELNQSNIQLQEKIDELTNAKNDILNLLRSTQIATLFLDGKLCITRFTPSISTIVELIESDLGRPLEQFNNKLNYPLLFNDLKQVLKNQKPIETEVKTKDKLTFWMRISPYQTISKSTEGLVVTFTDITEKKKQEQELITYKDHLEELVETRTSELHQSFQKVLYEQQKAQQYLDIASVMIITMDKNGIVTLANKRASEILGYKQEEIAGQNWLKNFIPKEESEELNKAMDDLLNGELKKEEYRENHIITKDGTQKLIAWHNAFIKDDQNNIIGLISSGQDITEQQKTQKALEESERNLKLAQQVGNIGVWFFDIAQQVYSGSEVFQNMYGFNTPVVTNQQIIDALPEEELPRLQKIYDELSNDKPSFQVEHRIIHQKTGKERWLLSSGDLMFDDNNQPYRLIGTTLDISDRMRSRIALHESKEKFKGIFDYSITGIAVANHKGQLLEINSEFIRMLGYSKKELLAMNFAEFSNPDDLEQERKLLDKMHQGKLDHYRMEKRFITAKGKTIWVDVAITAKRNKQGKVDLFIGTASDITAKKQAEQNLKNNNQFIQTILDHLPIGVSTNKINEGEATYMNKRFQEIYGWDELELKNIENFFKRVYPDKEYREQIKSQILRDIQSGDSSRMHWENIEITQHDGSKRIVDAVNIPLPEQNTMISTVLDVSDLRKTEKALLKAKNEAEHANALKSAFLANTSHEIRTPLNGIIGFSELLQEHAPNNERVHTYVNIIKNSGAQLLKIIDDIIDVSKIDSNQLDLQYEVFELNHLIDETLYFHQHSKLYRDHPEVELKVSKPAKELLIHSDRMRVKQILDNLITNAIKQTNHGYIEFGYQLKGTDQLSIYVKDTGIGIEKEQLEKIFERFVKLQSKSGTGLGLSIVKGLVNLLKGEIAIDSSIGDGTIFKITFPVDIQNKPKEIPQSDPAIQKDSNNLSGKLILVAEDDLNSYLLIDAILKKTKARLVHISTGDQILDAYKQYQPDLILMDINMPRVNGIQATKLIRKSDLKTPIIAQTAYALENEKQMCLDAGCNDYIAKPIDRLKLMDKIHRALLQA</sequence>
<evidence type="ECO:0000259" key="11">
    <source>
        <dbReference type="PROSITE" id="PS50113"/>
    </source>
</evidence>
<dbReference type="SMART" id="SM00448">
    <property type="entry name" value="REC"/>
    <property type="match status" value="1"/>
</dbReference>
<evidence type="ECO:0000256" key="4">
    <source>
        <dbReference type="ARBA" id="ARBA00022679"/>
    </source>
</evidence>
<dbReference type="STRING" id="655355.SAMN05216283_102212"/>
<evidence type="ECO:0000256" key="3">
    <source>
        <dbReference type="ARBA" id="ARBA00022603"/>
    </source>
</evidence>
<protein>
    <submittedName>
        <fullName evidence="13">PAS domain S-box-containing protein</fullName>
    </submittedName>
</protein>
<dbReference type="Pfam" id="PF13426">
    <property type="entry name" value="PAS_9"/>
    <property type="match status" value="1"/>
</dbReference>
<dbReference type="Pfam" id="PF13188">
    <property type="entry name" value="PAS_8"/>
    <property type="match status" value="1"/>
</dbReference>
<dbReference type="Gene3D" id="3.40.50.150">
    <property type="entry name" value="Vaccinia Virus protein VP39"/>
    <property type="match status" value="1"/>
</dbReference>
<dbReference type="Pfam" id="PF00989">
    <property type="entry name" value="PAS"/>
    <property type="match status" value="1"/>
</dbReference>
<dbReference type="InterPro" id="IPR050903">
    <property type="entry name" value="Bact_Chemotaxis_MeTrfase"/>
</dbReference>
<dbReference type="SUPFAM" id="SSF52172">
    <property type="entry name" value="CheY-like"/>
    <property type="match status" value="1"/>
</dbReference>
<dbReference type="Proteomes" id="UP000198964">
    <property type="component" value="Unassembled WGS sequence"/>
</dbReference>
<dbReference type="SMART" id="SM00086">
    <property type="entry name" value="PAC"/>
    <property type="match status" value="4"/>
</dbReference>
<dbReference type="InterPro" id="IPR035909">
    <property type="entry name" value="CheB_C"/>
</dbReference>
<dbReference type="CDD" id="cd17546">
    <property type="entry name" value="REC_hyHK_CKI1_RcsC-like"/>
    <property type="match status" value="1"/>
</dbReference>
<dbReference type="InterPro" id="IPR036097">
    <property type="entry name" value="HisK_dim/P_sf"/>
</dbReference>
<dbReference type="InterPro" id="IPR005467">
    <property type="entry name" value="His_kinase_dom"/>
</dbReference>
<dbReference type="InterPro" id="IPR000780">
    <property type="entry name" value="CheR_MeTrfase"/>
</dbReference>
<dbReference type="SUPFAM" id="SSF55785">
    <property type="entry name" value="PYP-like sensor domain (PAS domain)"/>
    <property type="match status" value="5"/>
</dbReference>
<evidence type="ECO:0000256" key="2">
    <source>
        <dbReference type="ARBA" id="ARBA00001541"/>
    </source>
</evidence>
<evidence type="ECO:0000259" key="12">
    <source>
        <dbReference type="PROSITE" id="PS50123"/>
    </source>
</evidence>
<dbReference type="Pfam" id="PF01739">
    <property type="entry name" value="CheR"/>
    <property type="match status" value="1"/>
</dbReference>
<dbReference type="InterPro" id="IPR003661">
    <property type="entry name" value="HisK_dim/P_dom"/>
</dbReference>
<evidence type="ECO:0000256" key="1">
    <source>
        <dbReference type="ARBA" id="ARBA00000085"/>
    </source>
</evidence>
<dbReference type="SMART" id="SM00138">
    <property type="entry name" value="MeTrc"/>
    <property type="match status" value="1"/>
</dbReference>
<dbReference type="EMBL" id="FONW01000002">
    <property type="protein sequence ID" value="SFE95945.1"/>
    <property type="molecule type" value="Genomic_DNA"/>
</dbReference>
<dbReference type="GO" id="GO:0005737">
    <property type="term" value="C:cytoplasm"/>
    <property type="evidence" value="ECO:0007669"/>
    <property type="project" value="InterPro"/>
</dbReference>
<dbReference type="GO" id="GO:0006935">
    <property type="term" value="P:chemotaxis"/>
    <property type="evidence" value="ECO:0007669"/>
    <property type="project" value="InterPro"/>
</dbReference>
<dbReference type="NCBIfam" id="TIGR00229">
    <property type="entry name" value="sensory_box"/>
    <property type="match status" value="4"/>
</dbReference>
<keyword evidence="3" id="KW-0489">Methyltransferase</keyword>
<dbReference type="InterPro" id="IPR000014">
    <property type="entry name" value="PAS"/>
</dbReference>
<evidence type="ECO:0000259" key="8">
    <source>
        <dbReference type="PROSITE" id="PS50109"/>
    </source>
</evidence>
<dbReference type="PROSITE" id="PS50110">
    <property type="entry name" value="RESPONSE_REGULATORY"/>
    <property type="match status" value="1"/>
</dbReference>
<dbReference type="InterPro" id="IPR013655">
    <property type="entry name" value="PAS_fold_3"/>
</dbReference>
<dbReference type="InterPro" id="IPR022642">
    <property type="entry name" value="CheR_C"/>
</dbReference>
<dbReference type="CDD" id="cd00130">
    <property type="entry name" value="PAS"/>
    <property type="match status" value="3"/>
</dbReference>
<comment type="catalytic activity">
    <reaction evidence="1">
        <text>ATP + protein L-histidine = ADP + protein N-phospho-L-histidine.</text>
        <dbReference type="EC" id="2.7.13.3"/>
    </reaction>
</comment>
<dbReference type="SMART" id="SM00091">
    <property type="entry name" value="PAS"/>
    <property type="match status" value="5"/>
</dbReference>
<dbReference type="SUPFAM" id="SSF55874">
    <property type="entry name" value="ATPase domain of HSP90 chaperone/DNA topoisomerase II/histidine kinase"/>
    <property type="match status" value="1"/>
</dbReference>
<keyword evidence="4" id="KW-0808">Transferase</keyword>
<dbReference type="InterPro" id="IPR011006">
    <property type="entry name" value="CheY-like_superfamily"/>
</dbReference>
<dbReference type="CDD" id="cd00082">
    <property type="entry name" value="HisKA"/>
    <property type="match status" value="1"/>
</dbReference>
<feature type="coiled-coil region" evidence="7">
    <location>
        <begin position="634"/>
        <end position="724"/>
    </location>
</feature>
<feature type="domain" description="PAS" evidence="10">
    <location>
        <begin position="860"/>
        <end position="931"/>
    </location>
</feature>
<dbReference type="GO" id="GO:0008984">
    <property type="term" value="F:protein-glutamate methylesterase activity"/>
    <property type="evidence" value="ECO:0007669"/>
    <property type="project" value="InterPro"/>
</dbReference>
<dbReference type="SMART" id="SM00387">
    <property type="entry name" value="HATPase_c"/>
    <property type="match status" value="1"/>
</dbReference>
<gene>
    <name evidence="13" type="ORF">SAMN05216283_102212</name>
</gene>
<dbReference type="Pfam" id="PF13596">
    <property type="entry name" value="PAS_10"/>
    <property type="match status" value="1"/>
</dbReference>
<dbReference type="Gene3D" id="3.30.450.20">
    <property type="entry name" value="PAS domain"/>
    <property type="match status" value="5"/>
</dbReference>
<comment type="catalytic activity">
    <reaction evidence="2">
        <text>L-glutamyl-[protein] + S-adenosyl-L-methionine = [protein]-L-glutamate 5-O-methyl ester + S-adenosyl-L-homocysteine</text>
        <dbReference type="Rhea" id="RHEA:24452"/>
        <dbReference type="Rhea" id="RHEA-COMP:10208"/>
        <dbReference type="Rhea" id="RHEA-COMP:10311"/>
        <dbReference type="ChEBI" id="CHEBI:29973"/>
        <dbReference type="ChEBI" id="CHEBI:57856"/>
        <dbReference type="ChEBI" id="CHEBI:59789"/>
        <dbReference type="ChEBI" id="CHEBI:82795"/>
        <dbReference type="EC" id="2.1.1.80"/>
    </reaction>
</comment>
<dbReference type="Pfam" id="PF08447">
    <property type="entry name" value="PAS_3"/>
    <property type="match status" value="1"/>
</dbReference>
<dbReference type="GO" id="GO:0000156">
    <property type="term" value="F:phosphorelay response regulator activity"/>
    <property type="evidence" value="ECO:0007669"/>
    <property type="project" value="InterPro"/>
</dbReference>
<organism evidence="13 14">
    <name type="scientific">Sunxiuqinia elliptica</name>
    <dbReference type="NCBI Taxonomy" id="655355"/>
    <lineage>
        <taxon>Bacteria</taxon>
        <taxon>Pseudomonadati</taxon>
        <taxon>Bacteroidota</taxon>
        <taxon>Bacteroidia</taxon>
        <taxon>Marinilabiliales</taxon>
        <taxon>Prolixibacteraceae</taxon>
        <taxon>Sunxiuqinia</taxon>
    </lineage>
</organism>
<dbReference type="InterPro" id="IPR001789">
    <property type="entry name" value="Sig_transdc_resp-reg_receiver"/>
</dbReference>
<dbReference type="GO" id="GO:0008983">
    <property type="term" value="F:protein-glutamate O-methyltransferase activity"/>
    <property type="evidence" value="ECO:0007669"/>
    <property type="project" value="UniProtKB-EC"/>
</dbReference>
<dbReference type="Pfam" id="PF00512">
    <property type="entry name" value="HisKA"/>
    <property type="match status" value="1"/>
</dbReference>
<dbReference type="GO" id="GO:0000155">
    <property type="term" value="F:phosphorelay sensor kinase activity"/>
    <property type="evidence" value="ECO:0007669"/>
    <property type="project" value="InterPro"/>
</dbReference>
<dbReference type="Gene3D" id="3.30.565.10">
    <property type="entry name" value="Histidine kinase-like ATPase, C-terminal domain"/>
    <property type="match status" value="1"/>
</dbReference>
<feature type="domain" description="PAC" evidence="11">
    <location>
        <begin position="936"/>
        <end position="988"/>
    </location>
</feature>
<dbReference type="Pfam" id="PF00072">
    <property type="entry name" value="Response_reg"/>
    <property type="match status" value="1"/>
</dbReference>
<dbReference type="RefSeq" id="WP_093918888.1">
    <property type="nucleotide sequence ID" value="NZ_FONW01000002.1"/>
</dbReference>
<dbReference type="Gene3D" id="3.40.50.180">
    <property type="entry name" value="Methylesterase CheB, C-terminal domain"/>
    <property type="match status" value="1"/>
</dbReference>
<evidence type="ECO:0000259" key="9">
    <source>
        <dbReference type="PROSITE" id="PS50110"/>
    </source>
</evidence>
<dbReference type="InterPro" id="IPR022641">
    <property type="entry name" value="CheR_N"/>
</dbReference>
<dbReference type="SUPFAM" id="SSF47384">
    <property type="entry name" value="Homodimeric domain of signal transducing histidine kinase"/>
    <property type="match status" value="1"/>
</dbReference>
<dbReference type="GO" id="GO:0006355">
    <property type="term" value="P:regulation of DNA-templated transcription"/>
    <property type="evidence" value="ECO:0007669"/>
    <property type="project" value="InterPro"/>
</dbReference>
<proteinExistence type="predicted"/>
<dbReference type="InterPro" id="IPR035965">
    <property type="entry name" value="PAS-like_dom_sf"/>
</dbReference>
<dbReference type="PROSITE" id="PS50113">
    <property type="entry name" value="PAC"/>
    <property type="match status" value="4"/>
</dbReference>
<feature type="modified residue" description="4-aspartylphosphate" evidence="6">
    <location>
        <position position="1678"/>
    </location>
</feature>
<dbReference type="Gene3D" id="3.40.50.2300">
    <property type="match status" value="1"/>
</dbReference>
<reference evidence="13 14" key="1">
    <citation type="submission" date="2016-10" db="EMBL/GenBank/DDBJ databases">
        <authorList>
            <person name="de Groot N.N."/>
        </authorList>
    </citation>
    <scope>NUCLEOTIDE SEQUENCE [LARGE SCALE GENOMIC DNA]</scope>
    <source>
        <strain evidence="13 14">CGMCC 1.9156</strain>
    </source>
</reference>
<feature type="domain" description="Histidine kinase" evidence="8">
    <location>
        <begin position="1389"/>
        <end position="1604"/>
    </location>
</feature>
<dbReference type="PROSITE" id="PS50112">
    <property type="entry name" value="PAS"/>
    <property type="match status" value="2"/>
</dbReference>
<feature type="domain" description="Response regulatory" evidence="9">
    <location>
        <begin position="1629"/>
        <end position="1743"/>
    </location>
</feature>
<dbReference type="InterPro" id="IPR001610">
    <property type="entry name" value="PAC"/>
</dbReference>
<feature type="domain" description="CheR-type methyltransferase" evidence="12">
    <location>
        <begin position="214"/>
        <end position="470"/>
    </location>
</feature>
<feature type="domain" description="PAC" evidence="11">
    <location>
        <begin position="1190"/>
        <end position="1242"/>
    </location>
</feature>
<dbReference type="Gene3D" id="1.10.155.10">
    <property type="entry name" value="Chemotaxis receptor methyltransferase CheR, N-terminal domain"/>
    <property type="match status" value="1"/>
</dbReference>
<evidence type="ECO:0000313" key="14">
    <source>
        <dbReference type="Proteomes" id="UP000198964"/>
    </source>
</evidence>
<evidence type="ECO:0000259" key="10">
    <source>
        <dbReference type="PROSITE" id="PS50112"/>
    </source>
</evidence>
<dbReference type="SUPFAM" id="SSF47757">
    <property type="entry name" value="Chemotaxis receptor methyltransferase CheR, N-terminal domain"/>
    <property type="match status" value="1"/>
</dbReference>
<feature type="domain" description="PAC" evidence="11">
    <location>
        <begin position="1062"/>
        <end position="1115"/>
    </location>
</feature>
<dbReference type="Pfam" id="PF03705">
    <property type="entry name" value="CheR_N"/>
    <property type="match status" value="1"/>
</dbReference>
<dbReference type="PROSITE" id="PS50109">
    <property type="entry name" value="HIS_KIN"/>
    <property type="match status" value="1"/>
</dbReference>
<name>A0A1I2ESZ2_9BACT</name>
<dbReference type="PROSITE" id="PS50123">
    <property type="entry name" value="CHER"/>
    <property type="match status" value="1"/>
</dbReference>
<keyword evidence="5" id="KW-0949">S-adenosyl-L-methionine</keyword>
<dbReference type="PANTHER" id="PTHR24422:SF27">
    <property type="entry name" value="PROTEIN-GLUTAMATE O-METHYLTRANSFERASE"/>
    <property type="match status" value="1"/>
</dbReference>
<dbReference type="InterPro" id="IPR029063">
    <property type="entry name" value="SAM-dependent_MTases_sf"/>
</dbReference>
<dbReference type="InterPro" id="IPR000673">
    <property type="entry name" value="Sig_transdc_resp-reg_Me-estase"/>
</dbReference>
<feature type="domain" description="PAC" evidence="11">
    <location>
        <begin position="784"/>
        <end position="834"/>
    </location>
</feature>
<dbReference type="InterPro" id="IPR013767">
    <property type="entry name" value="PAS_fold"/>
</dbReference>
<dbReference type="PRINTS" id="PR00996">
    <property type="entry name" value="CHERMTFRASE"/>
</dbReference>
<dbReference type="InterPro" id="IPR036804">
    <property type="entry name" value="CheR_N_sf"/>
</dbReference>
<dbReference type="Pfam" id="PF02518">
    <property type="entry name" value="HATPase_c"/>
    <property type="match status" value="1"/>
</dbReference>
<evidence type="ECO:0000256" key="7">
    <source>
        <dbReference type="SAM" id="Coils"/>
    </source>
</evidence>
<dbReference type="InterPro" id="IPR003594">
    <property type="entry name" value="HATPase_dom"/>
</dbReference>
<dbReference type="InterPro" id="IPR036890">
    <property type="entry name" value="HATPase_C_sf"/>
</dbReference>
<keyword evidence="14" id="KW-1185">Reference proteome</keyword>
<dbReference type="SUPFAM" id="SSF52738">
    <property type="entry name" value="Methylesterase CheB, C-terminal domain"/>
    <property type="match status" value="1"/>
</dbReference>
<keyword evidence="6" id="KW-0597">Phosphoprotein</keyword>